<name>A0A059F491_9MICR</name>
<dbReference type="OrthoDB" id="666364at2759"/>
<accession>A0A059F491</accession>
<reference evidence="3" key="1">
    <citation type="submission" date="2013-02" db="EMBL/GenBank/DDBJ databases">
        <authorList>
            <consortium name="The Broad Institute Genome Sequencing Platform"/>
            <person name="Cuomo C."/>
            <person name="Becnel J."/>
            <person name="Sanscrainte N."/>
            <person name="Walker B."/>
            <person name="Young S.K."/>
            <person name="Zeng Q."/>
            <person name="Gargeya S."/>
            <person name="Fitzgerald M."/>
            <person name="Haas B."/>
            <person name="Abouelleil A."/>
            <person name="Alvarado L."/>
            <person name="Arachchi H.M."/>
            <person name="Berlin A.M."/>
            <person name="Chapman S.B."/>
            <person name="Dewar J."/>
            <person name="Goldberg J."/>
            <person name="Griggs A."/>
            <person name="Gujja S."/>
            <person name="Hansen M."/>
            <person name="Howarth C."/>
            <person name="Imamovic A."/>
            <person name="Larimer J."/>
            <person name="McCowan C."/>
            <person name="Murphy C."/>
            <person name="Neiman D."/>
            <person name="Pearson M."/>
            <person name="Priest M."/>
            <person name="Roberts A."/>
            <person name="Saif S."/>
            <person name="Shea T."/>
            <person name="Sisk P."/>
            <person name="Sykes S."/>
            <person name="Wortman J."/>
            <person name="Nusbaum C."/>
            <person name="Birren B."/>
        </authorList>
    </citation>
    <scope>NUCLEOTIDE SEQUENCE [LARGE SCALE GENOMIC DNA]</scope>
    <source>
        <strain evidence="3">PRA339</strain>
    </source>
</reference>
<dbReference type="GO" id="GO:0000398">
    <property type="term" value="P:mRNA splicing, via spliceosome"/>
    <property type="evidence" value="ECO:0007669"/>
    <property type="project" value="InterPro"/>
</dbReference>
<dbReference type="Pfam" id="PF02731">
    <property type="entry name" value="SKIP_SNW"/>
    <property type="match status" value="1"/>
</dbReference>
<evidence type="ECO:0000313" key="3">
    <source>
        <dbReference type="Proteomes" id="UP000030655"/>
    </source>
</evidence>
<reference evidence="2 3" key="2">
    <citation type="submission" date="2014-03" db="EMBL/GenBank/DDBJ databases">
        <title>The Genome Sequence of Anncaliia algerae insect isolate PRA339.</title>
        <authorList>
            <consortium name="The Broad Institute Genome Sequencing Platform"/>
            <consortium name="The Broad Institute Genome Sequencing Center for Infectious Disease"/>
            <person name="Cuomo C."/>
            <person name="Becnel J."/>
            <person name="Sanscrainte N."/>
            <person name="Walker B."/>
            <person name="Young S.K."/>
            <person name="Zeng Q."/>
            <person name="Gargeya S."/>
            <person name="Fitzgerald M."/>
            <person name="Haas B."/>
            <person name="Abouelleil A."/>
            <person name="Alvarado L."/>
            <person name="Arachchi H.M."/>
            <person name="Berlin A.M."/>
            <person name="Chapman S.B."/>
            <person name="Dewar J."/>
            <person name="Goldberg J."/>
            <person name="Griggs A."/>
            <person name="Gujja S."/>
            <person name="Hansen M."/>
            <person name="Howarth C."/>
            <person name="Imamovic A."/>
            <person name="Larimer J."/>
            <person name="McCowan C."/>
            <person name="Murphy C."/>
            <person name="Neiman D."/>
            <person name="Pearson M."/>
            <person name="Priest M."/>
            <person name="Roberts A."/>
            <person name="Saif S."/>
            <person name="Shea T."/>
            <person name="Sisk P."/>
            <person name="Sykes S."/>
            <person name="Wortman J."/>
            <person name="Nusbaum C."/>
            <person name="Birren B."/>
        </authorList>
    </citation>
    <scope>NUCLEOTIDE SEQUENCE [LARGE SCALE GENOMIC DNA]</scope>
    <source>
        <strain evidence="2 3">PRA339</strain>
    </source>
</reference>
<sequence length="82" mass="9920">MGNKKNEEFKREKKYLVKIKKTKRIKSSLPSVITQWKNKRGYLISLEKRLSALQDEDLEVNIEAFKKFNEELEKLDEKYRDL</sequence>
<dbReference type="AlphaFoldDB" id="A0A059F491"/>
<dbReference type="InterPro" id="IPR004015">
    <property type="entry name" value="SKI-int_prot_SKIP_SNW-dom"/>
</dbReference>
<protein>
    <recommendedName>
        <fullName evidence="1">SKI-interacting protein SKIP SNW domain-containing protein</fullName>
    </recommendedName>
</protein>
<dbReference type="VEuPathDB" id="MicrosporidiaDB:H312_00492"/>
<dbReference type="Proteomes" id="UP000030655">
    <property type="component" value="Unassembled WGS sequence"/>
</dbReference>
<keyword evidence="3" id="KW-1185">Reference proteome</keyword>
<gene>
    <name evidence="2" type="ORF">H312_00492</name>
</gene>
<evidence type="ECO:0000313" key="2">
    <source>
        <dbReference type="EMBL" id="KCZ82010.1"/>
    </source>
</evidence>
<organism evidence="2 3">
    <name type="scientific">Anncaliia algerae PRA339</name>
    <dbReference type="NCBI Taxonomy" id="1288291"/>
    <lineage>
        <taxon>Eukaryota</taxon>
        <taxon>Fungi</taxon>
        <taxon>Fungi incertae sedis</taxon>
        <taxon>Microsporidia</taxon>
        <taxon>Tubulinosematoidea</taxon>
        <taxon>Tubulinosematidae</taxon>
        <taxon>Anncaliia</taxon>
    </lineage>
</organism>
<dbReference type="EMBL" id="KK365133">
    <property type="protein sequence ID" value="KCZ82010.1"/>
    <property type="molecule type" value="Genomic_DNA"/>
</dbReference>
<dbReference type="HOGENOM" id="CLU_2557831_0_0_1"/>
<feature type="domain" description="SKI-interacting protein SKIP SNW" evidence="1">
    <location>
        <begin position="18"/>
        <end position="80"/>
    </location>
</feature>
<proteinExistence type="predicted"/>
<dbReference type="GO" id="GO:0005681">
    <property type="term" value="C:spliceosomal complex"/>
    <property type="evidence" value="ECO:0007669"/>
    <property type="project" value="InterPro"/>
</dbReference>
<evidence type="ECO:0000259" key="1">
    <source>
        <dbReference type="Pfam" id="PF02731"/>
    </source>
</evidence>